<name>A0ACB8XXY5_9ASTR</name>
<sequence length="99" mass="11089">MFGISKNEVEKESERHTQTCTCMDNMFQKVAKLLLGEDYGRKKTKTKVKGKVVLMKKNVLDFNDLGASVLDRAHELFGQHISIQFISVTHADSGSTGEL</sequence>
<reference evidence="2" key="1">
    <citation type="journal article" date="2022" name="Mol. Ecol. Resour.">
        <title>The genomes of chicory, endive, great burdock and yacon provide insights into Asteraceae palaeo-polyploidization history and plant inulin production.</title>
        <authorList>
            <person name="Fan W."/>
            <person name="Wang S."/>
            <person name="Wang H."/>
            <person name="Wang A."/>
            <person name="Jiang F."/>
            <person name="Liu H."/>
            <person name="Zhao H."/>
            <person name="Xu D."/>
            <person name="Zhang Y."/>
        </authorList>
    </citation>
    <scope>NUCLEOTIDE SEQUENCE [LARGE SCALE GENOMIC DNA]</scope>
    <source>
        <strain evidence="2">cv. Yunnan</strain>
    </source>
</reference>
<accession>A0ACB8XXY5</accession>
<dbReference type="Proteomes" id="UP001056120">
    <property type="component" value="Linkage Group LG29"/>
</dbReference>
<protein>
    <submittedName>
        <fullName evidence="1">Uncharacterized protein</fullName>
    </submittedName>
</protein>
<evidence type="ECO:0000313" key="2">
    <source>
        <dbReference type="Proteomes" id="UP001056120"/>
    </source>
</evidence>
<organism evidence="1 2">
    <name type="scientific">Smallanthus sonchifolius</name>
    <dbReference type="NCBI Taxonomy" id="185202"/>
    <lineage>
        <taxon>Eukaryota</taxon>
        <taxon>Viridiplantae</taxon>
        <taxon>Streptophyta</taxon>
        <taxon>Embryophyta</taxon>
        <taxon>Tracheophyta</taxon>
        <taxon>Spermatophyta</taxon>
        <taxon>Magnoliopsida</taxon>
        <taxon>eudicotyledons</taxon>
        <taxon>Gunneridae</taxon>
        <taxon>Pentapetalae</taxon>
        <taxon>asterids</taxon>
        <taxon>campanulids</taxon>
        <taxon>Asterales</taxon>
        <taxon>Asteraceae</taxon>
        <taxon>Asteroideae</taxon>
        <taxon>Heliantheae alliance</taxon>
        <taxon>Millerieae</taxon>
        <taxon>Smallanthus</taxon>
    </lineage>
</organism>
<keyword evidence="2" id="KW-1185">Reference proteome</keyword>
<dbReference type="EMBL" id="CM042046">
    <property type="protein sequence ID" value="KAI3676057.1"/>
    <property type="molecule type" value="Genomic_DNA"/>
</dbReference>
<comment type="caution">
    <text evidence="1">The sequence shown here is derived from an EMBL/GenBank/DDBJ whole genome shotgun (WGS) entry which is preliminary data.</text>
</comment>
<proteinExistence type="predicted"/>
<reference evidence="1 2" key="2">
    <citation type="journal article" date="2022" name="Mol. Ecol. Resour.">
        <title>The genomes of chicory, endive, great burdock and yacon provide insights into Asteraceae paleo-polyploidization history and plant inulin production.</title>
        <authorList>
            <person name="Fan W."/>
            <person name="Wang S."/>
            <person name="Wang H."/>
            <person name="Wang A."/>
            <person name="Jiang F."/>
            <person name="Liu H."/>
            <person name="Zhao H."/>
            <person name="Xu D."/>
            <person name="Zhang Y."/>
        </authorList>
    </citation>
    <scope>NUCLEOTIDE SEQUENCE [LARGE SCALE GENOMIC DNA]</scope>
    <source>
        <strain evidence="2">cv. Yunnan</strain>
        <tissue evidence="1">Leaves</tissue>
    </source>
</reference>
<gene>
    <name evidence="1" type="ORF">L1987_85653</name>
</gene>
<evidence type="ECO:0000313" key="1">
    <source>
        <dbReference type="EMBL" id="KAI3676057.1"/>
    </source>
</evidence>